<dbReference type="RefSeq" id="XP_022098469.1">
    <property type="nucleotide sequence ID" value="XM_022242777.1"/>
</dbReference>
<protein>
    <submittedName>
        <fullName evidence="5 6">Uncharacterized protein LOC110983480 isoform X1</fullName>
    </submittedName>
</protein>
<dbReference type="KEGG" id="aplc:110983480"/>
<evidence type="ECO:0000313" key="5">
    <source>
        <dbReference type="RefSeq" id="XP_022098460.1"/>
    </source>
</evidence>
<feature type="region of interest" description="Disordered" evidence="1">
    <location>
        <begin position="410"/>
        <end position="527"/>
    </location>
</feature>
<accession>A0A8B7Z111</accession>
<proteinExistence type="predicted"/>
<gene>
    <name evidence="5 6 7 8 9" type="primary">LOC110983480</name>
</gene>
<dbReference type="RefSeq" id="XP_022098460.1">
    <property type="nucleotide sequence ID" value="XM_022242768.1"/>
</dbReference>
<feature type="transmembrane region" description="Helical" evidence="2">
    <location>
        <begin position="305"/>
        <end position="321"/>
    </location>
</feature>
<dbReference type="PANTHER" id="PTHR33538:SF2">
    <property type="entry name" value="PROTEIN GAMETE EXPRESSED 1"/>
    <property type="match status" value="1"/>
</dbReference>
<dbReference type="RefSeq" id="XP_022098478.1">
    <property type="nucleotide sequence ID" value="XM_022242786.1"/>
</dbReference>
<dbReference type="OMA" id="CWINALE"/>
<organism evidence="4 5">
    <name type="scientific">Acanthaster planci</name>
    <name type="common">Crown-of-thorns starfish</name>
    <dbReference type="NCBI Taxonomy" id="133434"/>
    <lineage>
        <taxon>Eukaryota</taxon>
        <taxon>Metazoa</taxon>
        <taxon>Echinodermata</taxon>
        <taxon>Eleutherozoa</taxon>
        <taxon>Asterozoa</taxon>
        <taxon>Asteroidea</taxon>
        <taxon>Valvatacea</taxon>
        <taxon>Valvatida</taxon>
        <taxon>Acanthasteridae</taxon>
        <taxon>Acanthaster</taxon>
    </lineage>
</organism>
<evidence type="ECO:0000313" key="4">
    <source>
        <dbReference type="Proteomes" id="UP000694845"/>
    </source>
</evidence>
<feature type="transmembrane region" description="Helical" evidence="2">
    <location>
        <begin position="268"/>
        <end position="285"/>
    </location>
</feature>
<dbReference type="RefSeq" id="XP_022098495.1">
    <property type="nucleotide sequence ID" value="XM_022242803.1"/>
</dbReference>
<feature type="compositionally biased region" description="Basic residues" evidence="1">
    <location>
        <begin position="497"/>
        <end position="508"/>
    </location>
</feature>
<dbReference type="InterPro" id="IPR040346">
    <property type="entry name" value="GEX1/Brambleberry"/>
</dbReference>
<dbReference type="PANTHER" id="PTHR33538">
    <property type="entry name" value="PROTEIN GAMETE EXPRESSED 1"/>
    <property type="match status" value="1"/>
</dbReference>
<sequence>MAMNLLLITAFISEVILLVCGEGRYEQGVVRAKEGEQMLTQIRQYGEHPRYGKCWTTALEQVHEGCKRLTDDEQSYLALTFANCHLEKAGLTSYPCEGTANIQLCLQQLKGDAVAFNAYTEFFTHTQDICFFLQSQVWHEQTEQTVSRLAQSSENVADKMEVTGKLQEEMIEKQGESLKQQDLILQSEEKLRDALQTSSQDIKNVFAEVKDQTQTQKRLFEETFSRVTDIQHLILGEFSWFNSLLFFAAAILIAYLVTSTPRTSGARLWLFIILGVDWMVERALFQVPDSDQTQLYEYMWFCRKGFGLMAVLVLCLCAYRYKDLVAANNMLLLEIKRQNSEMCRAMKGLGLNSYPALGSNSVAAALPSSGTTAMSLVTGQKSLSHGQDYCDSMLHTVAVDGYSSDNFTSSDSDPTYIGARNSSDTDEPSDTQSFITARQVSHPISRPASPTTTLDQRRRSSQFSSNDGFVEGLNNSVNSPFQVDSPDTSFIGSTPTVKRKRGRPKGSKSRQSTPQSENSKTPTQTRYNLRTRRLQSFYNPILNTETVEMFIEGLSASLGRRTLQAERVEPRQCNITSFSSDEGF</sequence>
<dbReference type="GeneID" id="110983480"/>
<evidence type="ECO:0000256" key="2">
    <source>
        <dbReference type="SAM" id="Phobius"/>
    </source>
</evidence>
<keyword evidence="2" id="KW-0812">Transmembrane</keyword>
<feature type="compositionally biased region" description="Polar residues" evidence="1">
    <location>
        <begin position="461"/>
        <end position="496"/>
    </location>
</feature>
<feature type="signal peptide" evidence="3">
    <location>
        <begin position="1"/>
        <end position="21"/>
    </location>
</feature>
<evidence type="ECO:0000256" key="1">
    <source>
        <dbReference type="SAM" id="MobiDB-lite"/>
    </source>
</evidence>
<name>A0A8B7Z111_ACAPL</name>
<feature type="transmembrane region" description="Helical" evidence="2">
    <location>
        <begin position="238"/>
        <end position="256"/>
    </location>
</feature>
<dbReference type="Proteomes" id="UP000694845">
    <property type="component" value="Unplaced"/>
</dbReference>
<keyword evidence="3" id="KW-0732">Signal</keyword>
<evidence type="ECO:0000256" key="3">
    <source>
        <dbReference type="SAM" id="SignalP"/>
    </source>
</evidence>
<dbReference type="OrthoDB" id="377549at2759"/>
<evidence type="ECO:0000313" key="6">
    <source>
        <dbReference type="RefSeq" id="XP_022098469.1"/>
    </source>
</evidence>
<feature type="compositionally biased region" description="Polar residues" evidence="1">
    <location>
        <begin position="430"/>
        <end position="439"/>
    </location>
</feature>
<evidence type="ECO:0000313" key="8">
    <source>
        <dbReference type="RefSeq" id="XP_022098487.1"/>
    </source>
</evidence>
<dbReference type="AlphaFoldDB" id="A0A8B7Z111"/>
<feature type="compositionally biased region" description="Polar residues" evidence="1">
    <location>
        <begin position="511"/>
        <end position="527"/>
    </location>
</feature>
<keyword evidence="2" id="KW-1133">Transmembrane helix</keyword>
<reference evidence="5 6" key="1">
    <citation type="submission" date="2025-04" db="UniProtKB">
        <authorList>
            <consortium name="RefSeq"/>
        </authorList>
    </citation>
    <scope>IDENTIFICATION</scope>
</reference>
<keyword evidence="4" id="KW-1185">Reference proteome</keyword>
<evidence type="ECO:0000313" key="9">
    <source>
        <dbReference type="RefSeq" id="XP_022098495.1"/>
    </source>
</evidence>
<keyword evidence="2" id="KW-0472">Membrane</keyword>
<feature type="chain" id="PRO_5044665642" evidence="3">
    <location>
        <begin position="22"/>
        <end position="584"/>
    </location>
</feature>
<dbReference type="RefSeq" id="XP_022098487.1">
    <property type="nucleotide sequence ID" value="XM_022242795.1"/>
</dbReference>
<evidence type="ECO:0000313" key="7">
    <source>
        <dbReference type="RefSeq" id="XP_022098478.1"/>
    </source>
</evidence>